<name>A0A1F7RQI3_9BACT</name>
<evidence type="ECO:0008006" key="4">
    <source>
        <dbReference type="Google" id="ProtNLM"/>
    </source>
</evidence>
<dbReference type="Proteomes" id="UP000179266">
    <property type="component" value="Unassembled WGS sequence"/>
</dbReference>
<feature type="transmembrane region" description="Helical" evidence="1">
    <location>
        <begin position="153"/>
        <end position="176"/>
    </location>
</feature>
<feature type="transmembrane region" description="Helical" evidence="1">
    <location>
        <begin position="16"/>
        <end position="34"/>
    </location>
</feature>
<evidence type="ECO:0000313" key="2">
    <source>
        <dbReference type="EMBL" id="OGL43398.1"/>
    </source>
</evidence>
<dbReference type="EMBL" id="MGDD01000276">
    <property type="protein sequence ID" value="OGL43398.1"/>
    <property type="molecule type" value="Genomic_DNA"/>
</dbReference>
<keyword evidence="1" id="KW-1133">Transmembrane helix</keyword>
<organism evidence="2 3">
    <name type="scientific">Candidatus Schekmanbacteria bacterium RBG_13_48_7</name>
    <dbReference type="NCBI Taxonomy" id="1817878"/>
    <lineage>
        <taxon>Bacteria</taxon>
        <taxon>Candidatus Schekmaniibacteriota</taxon>
    </lineage>
</organism>
<accession>A0A1F7RQI3</accession>
<sequence>MHLMSNQTLALSNKRLMFYFSLLLVLVWGIHLLLFGSNNSVLPRFFTYMCFACTFIPLPTIPPILYVSRFFNPLTIAFIGSCGTCFANMIDYSLINYFSNWNFVRKFGKNRVWSLMVNLFNIQPFLTLVISAFVPIPIDFIRFLAISSQYNRFYYAMAYFIGRFPRYFLIAYLGYYYQPSNFVILIILSILVGFGIIKYFFGRLKQNSSETSS</sequence>
<keyword evidence="1" id="KW-0812">Transmembrane</keyword>
<feature type="transmembrane region" description="Helical" evidence="1">
    <location>
        <begin position="46"/>
        <end position="67"/>
    </location>
</feature>
<reference evidence="2 3" key="1">
    <citation type="journal article" date="2016" name="Nat. Commun.">
        <title>Thousands of microbial genomes shed light on interconnected biogeochemical processes in an aquifer system.</title>
        <authorList>
            <person name="Anantharaman K."/>
            <person name="Brown C.T."/>
            <person name="Hug L.A."/>
            <person name="Sharon I."/>
            <person name="Castelle C.J."/>
            <person name="Probst A.J."/>
            <person name="Thomas B.C."/>
            <person name="Singh A."/>
            <person name="Wilkins M.J."/>
            <person name="Karaoz U."/>
            <person name="Brodie E.L."/>
            <person name="Williams K.H."/>
            <person name="Hubbard S.S."/>
            <person name="Banfield J.F."/>
        </authorList>
    </citation>
    <scope>NUCLEOTIDE SEQUENCE [LARGE SCALE GENOMIC DNA]</scope>
</reference>
<evidence type="ECO:0000313" key="3">
    <source>
        <dbReference type="Proteomes" id="UP000179266"/>
    </source>
</evidence>
<evidence type="ECO:0000256" key="1">
    <source>
        <dbReference type="SAM" id="Phobius"/>
    </source>
</evidence>
<feature type="transmembrane region" description="Helical" evidence="1">
    <location>
        <begin position="182"/>
        <end position="201"/>
    </location>
</feature>
<feature type="transmembrane region" description="Helical" evidence="1">
    <location>
        <begin position="74"/>
        <end position="95"/>
    </location>
</feature>
<feature type="transmembrane region" description="Helical" evidence="1">
    <location>
        <begin position="115"/>
        <end position="141"/>
    </location>
</feature>
<comment type="caution">
    <text evidence="2">The sequence shown here is derived from an EMBL/GenBank/DDBJ whole genome shotgun (WGS) entry which is preliminary data.</text>
</comment>
<proteinExistence type="predicted"/>
<keyword evidence="1" id="KW-0472">Membrane</keyword>
<gene>
    <name evidence="2" type="ORF">A2161_15910</name>
</gene>
<dbReference type="AlphaFoldDB" id="A0A1F7RQI3"/>
<protein>
    <recommendedName>
        <fullName evidence="4">TVP38/TMEM64 family membrane protein</fullName>
    </recommendedName>
</protein>